<comment type="similarity">
    <text evidence="5">Belongs to the methyl-accepting chemotaxis (MCP) protein family.</text>
</comment>
<dbReference type="InterPro" id="IPR004089">
    <property type="entry name" value="MCPsignal_dom"/>
</dbReference>
<dbReference type="SMART" id="SM00304">
    <property type="entry name" value="HAMP"/>
    <property type="match status" value="1"/>
</dbReference>
<dbReference type="EMBL" id="QXJM01000040">
    <property type="protein sequence ID" value="RIE01064.1"/>
    <property type="molecule type" value="Genomic_DNA"/>
</dbReference>
<evidence type="ECO:0000313" key="10">
    <source>
        <dbReference type="EMBL" id="RIE01064.1"/>
    </source>
</evidence>
<gene>
    <name evidence="10" type="ORF">D3H35_21805</name>
</gene>
<evidence type="ECO:0000256" key="2">
    <source>
        <dbReference type="ARBA" id="ARBA00022475"/>
    </source>
</evidence>
<keyword evidence="2" id="KW-1003">Cell membrane</keyword>
<feature type="transmembrane region" description="Helical" evidence="7">
    <location>
        <begin position="171"/>
        <end position="194"/>
    </location>
</feature>
<evidence type="ECO:0000256" key="1">
    <source>
        <dbReference type="ARBA" id="ARBA00004236"/>
    </source>
</evidence>
<dbReference type="PROSITE" id="PS50111">
    <property type="entry name" value="CHEMOTAXIS_TRANSDUC_2"/>
    <property type="match status" value="1"/>
</dbReference>
<organism evidence="10 11">
    <name type="scientific">Cohnella faecalis</name>
    <dbReference type="NCBI Taxonomy" id="2315694"/>
    <lineage>
        <taxon>Bacteria</taxon>
        <taxon>Bacillati</taxon>
        <taxon>Bacillota</taxon>
        <taxon>Bacilli</taxon>
        <taxon>Bacillales</taxon>
        <taxon>Paenibacillaceae</taxon>
        <taxon>Cohnella</taxon>
    </lineage>
</organism>
<evidence type="ECO:0000256" key="6">
    <source>
        <dbReference type="PROSITE-ProRule" id="PRU00284"/>
    </source>
</evidence>
<evidence type="ECO:0000259" key="8">
    <source>
        <dbReference type="PROSITE" id="PS50111"/>
    </source>
</evidence>
<dbReference type="Proteomes" id="UP000266340">
    <property type="component" value="Unassembled WGS sequence"/>
</dbReference>
<keyword evidence="7" id="KW-1133">Transmembrane helix</keyword>
<dbReference type="OrthoDB" id="369835at2"/>
<dbReference type="SUPFAM" id="SSF58104">
    <property type="entry name" value="Methyl-accepting chemotaxis protein (MCP) signaling domain"/>
    <property type="match status" value="1"/>
</dbReference>
<reference evidence="10 11" key="1">
    <citation type="submission" date="2018-09" db="EMBL/GenBank/DDBJ databases">
        <title>Cohnella cavernae sp. nov., isolated from a karst cave.</title>
        <authorList>
            <person name="Zhu H."/>
        </authorList>
    </citation>
    <scope>NUCLEOTIDE SEQUENCE [LARGE SCALE GENOMIC DNA]</scope>
    <source>
        <strain evidence="10 11">K2E09-144</strain>
    </source>
</reference>
<dbReference type="AlphaFoldDB" id="A0A398CQ09"/>
<dbReference type="PANTHER" id="PTHR32089">
    <property type="entry name" value="METHYL-ACCEPTING CHEMOTAXIS PROTEIN MCPB"/>
    <property type="match status" value="1"/>
</dbReference>
<dbReference type="RefSeq" id="WP_119151329.1">
    <property type="nucleotide sequence ID" value="NZ_QXJM01000040.1"/>
</dbReference>
<dbReference type="CDD" id="cd11386">
    <property type="entry name" value="MCP_signal"/>
    <property type="match status" value="1"/>
</dbReference>
<evidence type="ECO:0000256" key="7">
    <source>
        <dbReference type="SAM" id="Phobius"/>
    </source>
</evidence>
<evidence type="ECO:0000256" key="5">
    <source>
        <dbReference type="ARBA" id="ARBA00029447"/>
    </source>
</evidence>
<dbReference type="Pfam" id="PF00015">
    <property type="entry name" value="MCPsignal"/>
    <property type="match status" value="1"/>
</dbReference>
<keyword evidence="7" id="KW-0812">Transmembrane</keyword>
<evidence type="ECO:0000256" key="3">
    <source>
        <dbReference type="ARBA" id="ARBA00023136"/>
    </source>
</evidence>
<keyword evidence="11" id="KW-1185">Reference proteome</keyword>
<dbReference type="GO" id="GO:0007165">
    <property type="term" value="P:signal transduction"/>
    <property type="evidence" value="ECO:0007669"/>
    <property type="project" value="UniProtKB-KW"/>
</dbReference>
<feature type="domain" description="Methyl-accepting transducer" evidence="8">
    <location>
        <begin position="266"/>
        <end position="502"/>
    </location>
</feature>
<dbReference type="Gene3D" id="6.10.340.10">
    <property type="match status" value="1"/>
</dbReference>
<name>A0A398CQ09_9BACL</name>
<dbReference type="CDD" id="cd06225">
    <property type="entry name" value="HAMP"/>
    <property type="match status" value="1"/>
</dbReference>
<evidence type="ECO:0000259" key="9">
    <source>
        <dbReference type="PROSITE" id="PS50885"/>
    </source>
</evidence>
<feature type="domain" description="HAMP" evidence="9">
    <location>
        <begin position="195"/>
        <end position="247"/>
    </location>
</feature>
<dbReference type="GO" id="GO:0005886">
    <property type="term" value="C:plasma membrane"/>
    <property type="evidence" value="ECO:0007669"/>
    <property type="project" value="UniProtKB-SubCell"/>
</dbReference>
<sequence length="552" mass="59184">MGLYIAQKNAAFHEFEQIGDKLRTQAQANVSLILPMAQAFDANQEPPADEMEILKKLLDGMTDPDLLTNSYYLSANKIDKDGTAYLKTLQVSQSLTDKQFVAGKEFPASDVLLKAFDESAKGHSELTASYQDELGSWITYIAPVQDEDGDPVAYFAIDFDYDKVEKQMSTLLLRAVLFGIIVALIAIGLVIFLIRMAVRPLRLLAANAKEAAKGNLTVSVPVTNGNEIGQASASFNEMIGSLRELAINIKQTSAEVSVSSRSLKETASQTAQATNEITEAIQNVATGTETQLGSSQECQRAMSEMAGGIQRIAESASVVSDLAVNTADLAAEGDTVITRTVKQMQTIESHVFTASDSMRELNDSSDKIEDILSHISEVANQTNLLALNASIEAARAGEHGKGFAVVAHEIRKLAERSKESSEEIVAILHSIGIRSKQVAASLAVTAEETRIGSELAVTSGESFRSILLSVKQVSEQVQEVSASSQQMSASSEQIAASLEELERIAQTSSAHSQQVAAASEEQLASVEEIASASEQLRSMAGDLNEAVSRFAV</sequence>
<comment type="caution">
    <text evidence="10">The sequence shown here is derived from an EMBL/GenBank/DDBJ whole genome shotgun (WGS) entry which is preliminary data.</text>
</comment>
<dbReference type="InterPro" id="IPR003660">
    <property type="entry name" value="HAMP_dom"/>
</dbReference>
<comment type="subcellular location">
    <subcellularLocation>
        <location evidence="1">Cell membrane</location>
    </subcellularLocation>
</comment>
<keyword evidence="3 7" id="KW-0472">Membrane</keyword>
<dbReference type="PROSITE" id="PS50885">
    <property type="entry name" value="HAMP"/>
    <property type="match status" value="1"/>
</dbReference>
<evidence type="ECO:0000256" key="4">
    <source>
        <dbReference type="ARBA" id="ARBA00023224"/>
    </source>
</evidence>
<accession>A0A398CQ09</accession>
<dbReference type="SMART" id="SM00283">
    <property type="entry name" value="MA"/>
    <property type="match status" value="1"/>
</dbReference>
<proteinExistence type="inferred from homology"/>
<evidence type="ECO:0000313" key="11">
    <source>
        <dbReference type="Proteomes" id="UP000266340"/>
    </source>
</evidence>
<dbReference type="PANTHER" id="PTHR32089:SF112">
    <property type="entry name" value="LYSOZYME-LIKE PROTEIN-RELATED"/>
    <property type="match status" value="1"/>
</dbReference>
<dbReference type="Gene3D" id="1.10.287.950">
    <property type="entry name" value="Methyl-accepting chemotaxis protein"/>
    <property type="match status" value="1"/>
</dbReference>
<keyword evidence="4 6" id="KW-0807">Transducer</keyword>
<protein>
    <submittedName>
        <fullName evidence="10">Methyl-accepting chemotaxis protein</fullName>
    </submittedName>
</protein>
<dbReference type="Pfam" id="PF00672">
    <property type="entry name" value="HAMP"/>
    <property type="match status" value="1"/>
</dbReference>